<dbReference type="RefSeq" id="WP_380596390.1">
    <property type="nucleotide sequence ID" value="NZ_JBHSDU010000003.1"/>
</dbReference>
<evidence type="ECO:0000313" key="3">
    <source>
        <dbReference type="Proteomes" id="UP001595904"/>
    </source>
</evidence>
<dbReference type="EMBL" id="JBHSDU010000003">
    <property type="protein sequence ID" value="MFC4309334.1"/>
    <property type="molecule type" value="Genomic_DNA"/>
</dbReference>
<name>A0ABV8SNZ7_9GAMM</name>
<feature type="region of interest" description="Disordered" evidence="1">
    <location>
        <begin position="44"/>
        <end position="113"/>
    </location>
</feature>
<sequence>MARDYDPVQGKWYEDLEENEVFKVLSVDPDQELVEVQYENGDIEEIDLDTWHELDLEQAEEPEGWASDDEEEEEEEEEDEDEDDWDEDDDDWDDDEDEDLDDDDDDYNDRDDA</sequence>
<organism evidence="2 3">
    <name type="scientific">Steroidobacter flavus</name>
    <dbReference type="NCBI Taxonomy" id="1842136"/>
    <lineage>
        <taxon>Bacteria</taxon>
        <taxon>Pseudomonadati</taxon>
        <taxon>Pseudomonadota</taxon>
        <taxon>Gammaproteobacteria</taxon>
        <taxon>Steroidobacterales</taxon>
        <taxon>Steroidobacteraceae</taxon>
        <taxon>Steroidobacter</taxon>
    </lineage>
</organism>
<comment type="caution">
    <text evidence="2">The sequence shown here is derived from an EMBL/GenBank/DDBJ whole genome shotgun (WGS) entry which is preliminary data.</text>
</comment>
<feature type="compositionally biased region" description="Acidic residues" evidence="1">
    <location>
        <begin position="56"/>
        <end position="113"/>
    </location>
</feature>
<reference evidence="3" key="1">
    <citation type="journal article" date="2019" name="Int. J. Syst. Evol. Microbiol.">
        <title>The Global Catalogue of Microorganisms (GCM) 10K type strain sequencing project: providing services to taxonomists for standard genome sequencing and annotation.</title>
        <authorList>
            <consortium name="The Broad Institute Genomics Platform"/>
            <consortium name="The Broad Institute Genome Sequencing Center for Infectious Disease"/>
            <person name="Wu L."/>
            <person name="Ma J."/>
        </authorList>
    </citation>
    <scope>NUCLEOTIDE SEQUENCE [LARGE SCALE GENOMIC DNA]</scope>
    <source>
        <strain evidence="3">CGMCC 1.10759</strain>
    </source>
</reference>
<keyword evidence="3" id="KW-1185">Reference proteome</keyword>
<protein>
    <submittedName>
        <fullName evidence="2">DUF6763 family protein</fullName>
    </submittedName>
</protein>
<accession>A0ABV8SNZ7</accession>
<proteinExistence type="predicted"/>
<dbReference type="Proteomes" id="UP001595904">
    <property type="component" value="Unassembled WGS sequence"/>
</dbReference>
<evidence type="ECO:0000313" key="2">
    <source>
        <dbReference type="EMBL" id="MFC4309334.1"/>
    </source>
</evidence>
<dbReference type="InterPro" id="IPR046651">
    <property type="entry name" value="DUF6763"/>
</dbReference>
<gene>
    <name evidence="2" type="ORF">ACFPN2_09600</name>
</gene>
<evidence type="ECO:0000256" key="1">
    <source>
        <dbReference type="SAM" id="MobiDB-lite"/>
    </source>
</evidence>
<dbReference type="Pfam" id="PF20549">
    <property type="entry name" value="DUF6763"/>
    <property type="match status" value="1"/>
</dbReference>